<dbReference type="RefSeq" id="WP_131756508.1">
    <property type="nucleotide sequence ID" value="NZ_CAACUY010000017.1"/>
</dbReference>
<name>A0ABW2XV09_9ACTN</name>
<accession>A0ABW2XV09</accession>
<dbReference type="EMBL" id="JBHTGP010000018">
    <property type="protein sequence ID" value="MFD0689667.1"/>
    <property type="molecule type" value="Genomic_DNA"/>
</dbReference>
<gene>
    <name evidence="2" type="ORF">ACFQZM_34630</name>
</gene>
<evidence type="ECO:0000313" key="2">
    <source>
        <dbReference type="EMBL" id="MFD0689667.1"/>
    </source>
</evidence>
<dbReference type="InterPro" id="IPR014710">
    <property type="entry name" value="RmlC-like_jellyroll"/>
</dbReference>
<dbReference type="SUPFAM" id="SSF51182">
    <property type="entry name" value="RmlC-like cupins"/>
    <property type="match status" value="1"/>
</dbReference>
<comment type="caution">
    <text evidence="2">The sequence shown here is derived from an EMBL/GenBank/DDBJ whole genome shotgun (WGS) entry which is preliminary data.</text>
</comment>
<dbReference type="InterPro" id="IPR011051">
    <property type="entry name" value="RmlC_Cupin_sf"/>
</dbReference>
<dbReference type="Gene3D" id="2.60.120.10">
    <property type="entry name" value="Jelly Rolls"/>
    <property type="match status" value="1"/>
</dbReference>
<evidence type="ECO:0000313" key="3">
    <source>
        <dbReference type="Proteomes" id="UP001597063"/>
    </source>
</evidence>
<dbReference type="InterPro" id="IPR013096">
    <property type="entry name" value="Cupin_2"/>
</dbReference>
<reference evidence="3" key="1">
    <citation type="journal article" date="2019" name="Int. J. Syst. Evol. Microbiol.">
        <title>The Global Catalogue of Microorganisms (GCM) 10K type strain sequencing project: providing services to taxonomists for standard genome sequencing and annotation.</title>
        <authorList>
            <consortium name="The Broad Institute Genomics Platform"/>
            <consortium name="The Broad Institute Genome Sequencing Center for Infectious Disease"/>
            <person name="Wu L."/>
            <person name="Ma J."/>
        </authorList>
    </citation>
    <scope>NUCLEOTIDE SEQUENCE [LARGE SCALE GENOMIC DNA]</scope>
    <source>
        <strain evidence="3">JCM 9371</strain>
    </source>
</reference>
<sequence>MHVVRSDEAVAYRPPGHHHVAARRLQGAEAGGPDGLTVGISHYPPGATVDPAATAGDTVYVVLAGRLTLTSHDDGRTLALGRHDSVHLPVGEVRSLRNEGDDDAVLLVVMRPPSEGSAG</sequence>
<keyword evidence="3" id="KW-1185">Reference proteome</keyword>
<dbReference type="Proteomes" id="UP001597063">
    <property type="component" value="Unassembled WGS sequence"/>
</dbReference>
<organism evidence="2 3">
    <name type="scientific">Actinomadura fibrosa</name>
    <dbReference type="NCBI Taxonomy" id="111802"/>
    <lineage>
        <taxon>Bacteria</taxon>
        <taxon>Bacillati</taxon>
        <taxon>Actinomycetota</taxon>
        <taxon>Actinomycetes</taxon>
        <taxon>Streptosporangiales</taxon>
        <taxon>Thermomonosporaceae</taxon>
        <taxon>Actinomadura</taxon>
    </lineage>
</organism>
<dbReference type="CDD" id="cd20299">
    <property type="entry name" value="cupin_YP766765-like"/>
    <property type="match status" value="1"/>
</dbReference>
<protein>
    <submittedName>
        <fullName evidence="2">Cupin domain-containing protein</fullName>
    </submittedName>
</protein>
<dbReference type="Pfam" id="PF07883">
    <property type="entry name" value="Cupin_2"/>
    <property type="match status" value="1"/>
</dbReference>
<feature type="domain" description="Cupin type-2" evidence="1">
    <location>
        <begin position="40"/>
        <end position="109"/>
    </location>
</feature>
<proteinExistence type="predicted"/>
<evidence type="ECO:0000259" key="1">
    <source>
        <dbReference type="Pfam" id="PF07883"/>
    </source>
</evidence>